<dbReference type="Pfam" id="PF03235">
    <property type="entry name" value="GmrSD_N"/>
    <property type="match status" value="1"/>
</dbReference>
<evidence type="ECO:0000313" key="3">
    <source>
        <dbReference type="EMBL" id="AAK02678.1"/>
    </source>
</evidence>
<dbReference type="AlphaFoldDB" id="Q9CN50"/>
<reference evidence="3 4" key="1">
    <citation type="journal article" date="2001" name="Proc. Natl. Acad. Sci. U.S.A.">
        <title>Complete genomic sequence of Pasteurella multocida Pm70.</title>
        <authorList>
            <person name="May B.J."/>
            <person name="Zhang Q."/>
            <person name="Li L.L."/>
            <person name="Paustian M.L."/>
            <person name="Whittam T.S."/>
            <person name="Kapur V."/>
        </authorList>
    </citation>
    <scope>NUCLEOTIDE SEQUENCE [LARGE SCALE GENOMIC DNA]</scope>
    <source>
        <strain evidence="3 4">Pm70</strain>
    </source>
</reference>
<dbReference type="HOGENOM" id="CLU_030645_0_0_6"/>
<organism evidence="3 4">
    <name type="scientific">Pasteurella multocida (strain Pm70)</name>
    <dbReference type="NCBI Taxonomy" id="272843"/>
    <lineage>
        <taxon>Bacteria</taxon>
        <taxon>Pseudomonadati</taxon>
        <taxon>Pseudomonadota</taxon>
        <taxon>Gammaproteobacteria</taxon>
        <taxon>Pasteurellales</taxon>
        <taxon>Pasteurellaceae</taxon>
        <taxon>Pasteurella</taxon>
    </lineage>
</organism>
<evidence type="ECO:0000313" key="4">
    <source>
        <dbReference type="Proteomes" id="UP000000809"/>
    </source>
</evidence>
<feature type="domain" description="GmrSD restriction endonucleases N-terminal" evidence="1">
    <location>
        <begin position="14"/>
        <end position="176"/>
    </location>
</feature>
<dbReference type="PANTHER" id="PTHR35149:SF2">
    <property type="entry name" value="DUF262 DOMAIN-CONTAINING PROTEIN"/>
    <property type="match status" value="1"/>
</dbReference>
<dbReference type="PATRIC" id="fig|272843.6.peg.601"/>
<dbReference type="InterPro" id="IPR057156">
    <property type="entry name" value="DUF7834"/>
</dbReference>
<dbReference type="KEGG" id="pmu:PM0594"/>
<protein>
    <submittedName>
        <fullName evidence="3">Uncharacterized protein</fullName>
    </submittedName>
</protein>
<gene>
    <name evidence="3" type="ordered locus">PM0594</name>
</gene>
<dbReference type="EMBL" id="AE004439">
    <property type="protein sequence ID" value="AAK02678.1"/>
    <property type="molecule type" value="Genomic_DNA"/>
</dbReference>
<keyword evidence="4" id="KW-1185">Reference proteome</keyword>
<sequence length="433" mass="50715">MSDGFSYGINNINEIFSLSLKIPNYQRPYKWSQKHTSQLLEDLFAHFKESRPYRIGTIVLHQDNNLLYIVDGQQRITTLAILLHFLKENNIASEFLSDDKYFHSESIKHLKENAETIEHFVQYHYRCKDNFYDFILKNCSMVYVKLVSLEEAFQFFDSQNARGKPLAPYDLLKAYHLRSLSTEKSAEVLDCVEKWENAISPTDGKGSLDLIISKLLFRLRQWHLGNDGEVFNNKDIDIFKGVNEECVYPYLAASKASLALFNMSKQNPFIYKSHLPFNIQQTIINGRSFFWFVEHYRNLENKLFNSNNGELLKYSVQNKNYIEFTTHYEGSDRTGDRYVQNLFKCAVLAYYDKFAEDSLDIALDRALRWAFSLRLKNQSVRYRTIENEGQNRNGLLALIVQAREPKDILRYIPPKVEKSECTKADELKTFFGV</sequence>
<dbReference type="STRING" id="272843.PM0594"/>
<dbReference type="EnsemblBacteria" id="AAK02678">
    <property type="protein sequence ID" value="AAK02678"/>
    <property type="gene ID" value="PM0594"/>
</dbReference>
<dbReference type="InterPro" id="IPR004919">
    <property type="entry name" value="GmrSD_N"/>
</dbReference>
<feature type="domain" description="DUF7834" evidence="2">
    <location>
        <begin position="189"/>
        <end position="423"/>
    </location>
</feature>
<dbReference type="PANTHER" id="PTHR35149">
    <property type="entry name" value="SLL5132 PROTEIN"/>
    <property type="match status" value="1"/>
</dbReference>
<proteinExistence type="predicted"/>
<evidence type="ECO:0000259" key="1">
    <source>
        <dbReference type="Pfam" id="PF03235"/>
    </source>
</evidence>
<dbReference type="RefSeq" id="WP_010906744.1">
    <property type="nucleotide sequence ID" value="NC_002663.1"/>
</dbReference>
<dbReference type="Proteomes" id="UP000000809">
    <property type="component" value="Chromosome"/>
</dbReference>
<dbReference type="OrthoDB" id="9798761at2"/>
<dbReference type="Pfam" id="PF25202">
    <property type="entry name" value="DUF7834"/>
    <property type="match status" value="1"/>
</dbReference>
<name>Q9CN50_PASMU</name>
<evidence type="ECO:0000259" key="2">
    <source>
        <dbReference type="Pfam" id="PF25202"/>
    </source>
</evidence>
<accession>Q9CN50</accession>